<reference evidence="1 2" key="1">
    <citation type="submission" date="2022-03" db="EMBL/GenBank/DDBJ databases">
        <title>Pseudonocardia alaer sp. nov., a novel actinomycete isolated from reed forest soil.</title>
        <authorList>
            <person name="Wang L."/>
        </authorList>
    </citation>
    <scope>NUCLEOTIDE SEQUENCE [LARGE SCALE GENOMIC DNA]</scope>
    <source>
        <strain evidence="1 2">Y-16303</strain>
    </source>
</reference>
<evidence type="ECO:0000313" key="2">
    <source>
        <dbReference type="Proteomes" id="UP001299970"/>
    </source>
</evidence>
<sequence>MTTSERTTGHRAGRREERAGLLALAGTAELVALADGCLADSAQLTVLVPPEVGCVATEVLEPVGHERFLLGDVLACRAEVDLAGTRGWAMRLGDDRVAVLAAAVCDAEAEADRPMAGEVAALCRRVAARQAAAEAAEWAVLAPTVVAFEELA</sequence>
<dbReference type="EMBL" id="JAKXMK010000003">
    <property type="protein sequence ID" value="MCH6164806.1"/>
    <property type="molecule type" value="Genomic_DNA"/>
</dbReference>
<dbReference type="RefSeq" id="WP_241034829.1">
    <property type="nucleotide sequence ID" value="NZ_BAAAJF010000009.1"/>
</dbReference>
<organism evidence="1 2">
    <name type="scientific">Pseudonocardia alaniniphila</name>
    <dbReference type="NCBI Taxonomy" id="75291"/>
    <lineage>
        <taxon>Bacteria</taxon>
        <taxon>Bacillati</taxon>
        <taxon>Actinomycetota</taxon>
        <taxon>Actinomycetes</taxon>
        <taxon>Pseudonocardiales</taxon>
        <taxon>Pseudonocardiaceae</taxon>
        <taxon>Pseudonocardia</taxon>
    </lineage>
</organism>
<name>A0ABS9T8D2_9PSEU</name>
<comment type="caution">
    <text evidence="1">The sequence shown here is derived from an EMBL/GenBank/DDBJ whole genome shotgun (WGS) entry which is preliminary data.</text>
</comment>
<protein>
    <submittedName>
        <fullName evidence="1">Phosphonate C-P lyase system protein PhnG</fullName>
    </submittedName>
</protein>
<keyword evidence="1" id="KW-0456">Lyase</keyword>
<gene>
    <name evidence="1" type="ORF">MMF94_03835</name>
</gene>
<dbReference type="Proteomes" id="UP001299970">
    <property type="component" value="Unassembled WGS sequence"/>
</dbReference>
<evidence type="ECO:0000313" key="1">
    <source>
        <dbReference type="EMBL" id="MCH6164806.1"/>
    </source>
</evidence>
<proteinExistence type="predicted"/>
<dbReference type="InterPro" id="IPR009609">
    <property type="entry name" value="Phosphonate_metab_PhnG"/>
</dbReference>
<dbReference type="GO" id="GO:0016829">
    <property type="term" value="F:lyase activity"/>
    <property type="evidence" value="ECO:0007669"/>
    <property type="project" value="UniProtKB-KW"/>
</dbReference>
<dbReference type="Pfam" id="PF06754">
    <property type="entry name" value="PhnG"/>
    <property type="match status" value="1"/>
</dbReference>
<accession>A0ABS9T8D2</accession>
<keyword evidence="2" id="KW-1185">Reference proteome</keyword>